<accession>A0A928ZVS7</accession>
<dbReference type="GO" id="GO:0005829">
    <property type="term" value="C:cytosol"/>
    <property type="evidence" value="ECO:0007669"/>
    <property type="project" value="TreeGrafter"/>
</dbReference>
<sequence length="162" mass="18932">MQKVDNLADLYELTPTQQGILFHSLMAPKAGMYCTQFGFTLQGDLVIEAFRQAWEQTIEQHSILRTAFVWEGLEKPIQLVRQKVTLPFTQLDWRDQSSEQQQQELETWLQQDRQQGFSLSQAPLMRLVLIRWSETTYHCIWSKHHLLLDGWSTGLVLKAVLT</sequence>
<dbReference type="Pfam" id="PF00668">
    <property type="entry name" value="Condensation"/>
    <property type="match status" value="1"/>
</dbReference>
<dbReference type="GO" id="GO:0003824">
    <property type="term" value="F:catalytic activity"/>
    <property type="evidence" value="ECO:0007669"/>
    <property type="project" value="InterPro"/>
</dbReference>
<dbReference type="AlphaFoldDB" id="A0A928ZVS7"/>
<reference evidence="2" key="1">
    <citation type="submission" date="2020-10" db="EMBL/GenBank/DDBJ databases">
        <authorList>
            <person name="Castelo-Branco R."/>
            <person name="Eusebio N."/>
            <person name="Adriana R."/>
            <person name="Vieira A."/>
            <person name="Brugerolle De Fraissinette N."/>
            <person name="Rezende De Castro R."/>
            <person name="Schneider M.P."/>
            <person name="Vasconcelos V."/>
            <person name="Leao P.N."/>
        </authorList>
    </citation>
    <scope>NUCLEOTIDE SEQUENCE</scope>
    <source>
        <strain evidence="2">LEGE 11479</strain>
    </source>
</reference>
<comment type="caution">
    <text evidence="2">The sequence shown here is derived from an EMBL/GenBank/DDBJ whole genome shotgun (WGS) entry which is preliminary data.</text>
</comment>
<dbReference type="Gene3D" id="3.30.559.10">
    <property type="entry name" value="Chloramphenicol acetyltransferase-like domain"/>
    <property type="match status" value="1"/>
</dbReference>
<keyword evidence="3" id="KW-1185">Reference proteome</keyword>
<dbReference type="PANTHER" id="PTHR45527">
    <property type="entry name" value="NONRIBOSOMAL PEPTIDE SYNTHETASE"/>
    <property type="match status" value="1"/>
</dbReference>
<evidence type="ECO:0000313" key="2">
    <source>
        <dbReference type="EMBL" id="MBE9068366.1"/>
    </source>
</evidence>
<dbReference type="GO" id="GO:0044550">
    <property type="term" value="P:secondary metabolite biosynthetic process"/>
    <property type="evidence" value="ECO:0007669"/>
    <property type="project" value="TreeGrafter"/>
</dbReference>
<feature type="non-terminal residue" evidence="2">
    <location>
        <position position="162"/>
    </location>
</feature>
<feature type="domain" description="Condensation" evidence="1">
    <location>
        <begin position="9"/>
        <end position="159"/>
    </location>
</feature>
<protein>
    <submittedName>
        <fullName evidence="2">Non-ribosomal peptide synthetase</fullName>
    </submittedName>
</protein>
<dbReference type="SUPFAM" id="SSF52777">
    <property type="entry name" value="CoA-dependent acyltransferases"/>
    <property type="match status" value="1"/>
</dbReference>
<proteinExistence type="predicted"/>
<gene>
    <name evidence="2" type="ORF">IQ260_17070</name>
</gene>
<dbReference type="EMBL" id="JADEXP010000163">
    <property type="protein sequence ID" value="MBE9068366.1"/>
    <property type="molecule type" value="Genomic_DNA"/>
</dbReference>
<dbReference type="GO" id="GO:0008610">
    <property type="term" value="P:lipid biosynthetic process"/>
    <property type="evidence" value="ECO:0007669"/>
    <property type="project" value="UniProtKB-ARBA"/>
</dbReference>
<dbReference type="GO" id="GO:0043041">
    <property type="term" value="P:amino acid activation for nonribosomal peptide biosynthetic process"/>
    <property type="evidence" value="ECO:0007669"/>
    <property type="project" value="TreeGrafter"/>
</dbReference>
<dbReference type="PANTHER" id="PTHR45527:SF1">
    <property type="entry name" value="FATTY ACID SYNTHASE"/>
    <property type="match status" value="1"/>
</dbReference>
<dbReference type="InterPro" id="IPR023213">
    <property type="entry name" value="CAT-like_dom_sf"/>
</dbReference>
<dbReference type="InterPro" id="IPR001242">
    <property type="entry name" value="Condensation_dom"/>
</dbReference>
<dbReference type="RefSeq" id="WP_228016195.1">
    <property type="nucleotide sequence ID" value="NZ_JADEXP010000163.1"/>
</dbReference>
<evidence type="ECO:0000259" key="1">
    <source>
        <dbReference type="Pfam" id="PF00668"/>
    </source>
</evidence>
<dbReference type="GO" id="GO:0031177">
    <property type="term" value="F:phosphopantetheine binding"/>
    <property type="evidence" value="ECO:0007669"/>
    <property type="project" value="TreeGrafter"/>
</dbReference>
<organism evidence="2 3">
    <name type="scientific">Leptolyngbya cf. ectocarpi LEGE 11479</name>
    <dbReference type="NCBI Taxonomy" id="1828722"/>
    <lineage>
        <taxon>Bacteria</taxon>
        <taxon>Bacillati</taxon>
        <taxon>Cyanobacteriota</taxon>
        <taxon>Cyanophyceae</taxon>
        <taxon>Leptolyngbyales</taxon>
        <taxon>Leptolyngbyaceae</taxon>
        <taxon>Leptolyngbya group</taxon>
        <taxon>Leptolyngbya</taxon>
    </lineage>
</organism>
<name>A0A928ZVS7_LEPEC</name>
<dbReference type="Proteomes" id="UP000615026">
    <property type="component" value="Unassembled WGS sequence"/>
</dbReference>
<evidence type="ECO:0000313" key="3">
    <source>
        <dbReference type="Proteomes" id="UP000615026"/>
    </source>
</evidence>